<feature type="domain" description="Azaphilone pigments biosynthesis cluster protein L N-terminal" evidence="2">
    <location>
        <begin position="6"/>
        <end position="171"/>
    </location>
</feature>
<feature type="compositionally biased region" description="Low complexity" evidence="1">
    <location>
        <begin position="341"/>
        <end position="353"/>
    </location>
</feature>
<proteinExistence type="predicted"/>
<evidence type="ECO:0000256" key="1">
    <source>
        <dbReference type="SAM" id="MobiDB-lite"/>
    </source>
</evidence>
<dbReference type="Proteomes" id="UP000234275">
    <property type="component" value="Unassembled WGS sequence"/>
</dbReference>
<feature type="region of interest" description="Disordered" evidence="1">
    <location>
        <begin position="341"/>
        <end position="375"/>
    </location>
</feature>
<sequence>MAAGLDAIGVAASIIQLADFGAQLSMKLYTFYHQVKNADERLKSLSSNVSLTCTVLKQLASNLEQDEQAQLYSHEAFDTARQVSADCDAIFKKIDSALDRFKDGLARSSLQRAAAKVGFVFMENDINILRSDLERLKTTMLLLLNVIMYAGQIRSRAESKTLKEQSDFIQALVAEKAASEIQFLTLNRVVENPTNKLFDDTDFRAGSVSDELKSYCSLVERILCEIGVIQSNLEPDQYGRVRDGILRLHSEEIVHCEQAHGWDVGQLLREGFAKFCHSSGDVNVFTPRVIYNNGAPSPMAKAAGYTLKCSTRPTSPFPAQKPRDKLLGRYSDNTLAGSGCALSSASASSEVPPELIPPFLPPLQGDEEESSTPLPSLKKALESTIPQARHDELPSDGNGLAEGNSVLLRHLEPNRPDIADFERDHPLVEHSRFSRKMNILRRFDQRHPGGNREISPRLEKAKSALSLLLEVEPRNEENKPALPFKE</sequence>
<dbReference type="PANTHER" id="PTHR36167">
    <property type="entry name" value="C2H2 FINGER DOMAIN TRANSCRIPTION FACTOR (EUROFUNG)-RELATED"/>
    <property type="match status" value="1"/>
</dbReference>
<organism evidence="3 4">
    <name type="scientific">Aspergillus steynii IBT 23096</name>
    <dbReference type="NCBI Taxonomy" id="1392250"/>
    <lineage>
        <taxon>Eukaryota</taxon>
        <taxon>Fungi</taxon>
        <taxon>Dikarya</taxon>
        <taxon>Ascomycota</taxon>
        <taxon>Pezizomycotina</taxon>
        <taxon>Eurotiomycetes</taxon>
        <taxon>Eurotiomycetidae</taxon>
        <taxon>Eurotiales</taxon>
        <taxon>Aspergillaceae</taxon>
        <taxon>Aspergillus</taxon>
        <taxon>Aspergillus subgen. Circumdati</taxon>
    </lineage>
</organism>
<dbReference type="VEuPathDB" id="FungiDB:P170DRAFT_212694"/>
<gene>
    <name evidence="3" type="ORF">P170DRAFT_212694</name>
</gene>
<dbReference type="PANTHER" id="PTHR36167:SF4">
    <property type="entry name" value="FUNGAL N-TERMINAL DOMAIN-CONTAINING PROTEIN"/>
    <property type="match status" value="1"/>
</dbReference>
<evidence type="ECO:0000313" key="4">
    <source>
        <dbReference type="Proteomes" id="UP000234275"/>
    </source>
</evidence>
<evidence type="ECO:0000313" key="3">
    <source>
        <dbReference type="EMBL" id="PLB48521.1"/>
    </source>
</evidence>
<dbReference type="GO" id="GO:0006355">
    <property type="term" value="P:regulation of DNA-templated transcription"/>
    <property type="evidence" value="ECO:0007669"/>
    <property type="project" value="InterPro"/>
</dbReference>
<accession>A0A2I2G6L7</accession>
<dbReference type="OrthoDB" id="5431013at2759"/>
<dbReference type="RefSeq" id="XP_024703823.1">
    <property type="nucleotide sequence ID" value="XM_024842822.1"/>
</dbReference>
<name>A0A2I2G6L7_9EURO</name>
<dbReference type="STRING" id="1392250.A0A2I2G6L7"/>
<protein>
    <recommendedName>
        <fullName evidence="2">Azaphilone pigments biosynthesis cluster protein L N-terminal domain-containing protein</fullName>
    </recommendedName>
</protein>
<reference evidence="3 4" key="1">
    <citation type="submission" date="2016-12" db="EMBL/GenBank/DDBJ databases">
        <title>The genomes of Aspergillus section Nigri reveals drivers in fungal speciation.</title>
        <authorList>
            <consortium name="DOE Joint Genome Institute"/>
            <person name="Vesth T.C."/>
            <person name="Nybo J."/>
            <person name="Theobald S."/>
            <person name="Brandl J."/>
            <person name="Frisvad J.C."/>
            <person name="Nielsen K.F."/>
            <person name="Lyhne E.K."/>
            <person name="Kogle M.E."/>
            <person name="Kuo A."/>
            <person name="Riley R."/>
            <person name="Clum A."/>
            <person name="Nolan M."/>
            <person name="Lipzen A."/>
            <person name="Salamov A."/>
            <person name="Henrissat B."/>
            <person name="Wiebenga A."/>
            <person name="De Vries R.P."/>
            <person name="Grigoriev I.V."/>
            <person name="Mortensen U.H."/>
            <person name="Andersen M.R."/>
            <person name="Baker S.E."/>
        </authorList>
    </citation>
    <scope>NUCLEOTIDE SEQUENCE [LARGE SCALE GENOMIC DNA]</scope>
    <source>
        <strain evidence="3 4">IBT 23096</strain>
    </source>
</reference>
<evidence type="ECO:0000259" key="2">
    <source>
        <dbReference type="Pfam" id="PF17111"/>
    </source>
</evidence>
<dbReference type="InterPro" id="IPR031348">
    <property type="entry name" value="PigL_N"/>
</dbReference>
<comment type="caution">
    <text evidence="3">The sequence shown here is derived from an EMBL/GenBank/DDBJ whole genome shotgun (WGS) entry which is preliminary data.</text>
</comment>
<dbReference type="EMBL" id="MSFO01000005">
    <property type="protein sequence ID" value="PLB48521.1"/>
    <property type="molecule type" value="Genomic_DNA"/>
</dbReference>
<dbReference type="Pfam" id="PF17111">
    <property type="entry name" value="PigL_N"/>
    <property type="match status" value="1"/>
</dbReference>
<dbReference type="InterPro" id="IPR039327">
    <property type="entry name" value="CON7-like"/>
</dbReference>
<dbReference type="GeneID" id="36550521"/>
<dbReference type="AlphaFoldDB" id="A0A2I2G6L7"/>
<keyword evidence="4" id="KW-1185">Reference proteome</keyword>